<dbReference type="AlphaFoldDB" id="A0A4P7N4B7"/>
<reference evidence="1 2" key="1">
    <citation type="journal article" date="2019" name="Mol. Biol. Evol.">
        <title>Blast fungal genomes show frequent chromosomal changes, gene gains and losses, and effector gene turnover.</title>
        <authorList>
            <person name="Gomez Luciano L.B."/>
            <person name="Jason Tsai I."/>
            <person name="Chuma I."/>
            <person name="Tosa Y."/>
            <person name="Chen Y.H."/>
            <person name="Li J.Y."/>
            <person name="Li M.Y."/>
            <person name="Jade Lu M.Y."/>
            <person name="Nakayashiki H."/>
            <person name="Li W.H."/>
        </authorList>
    </citation>
    <scope>NUCLEOTIDE SEQUENCE [LARGE SCALE GENOMIC DNA]</scope>
    <source>
        <strain evidence="1">MZ5-1-6</strain>
    </source>
</reference>
<dbReference type="EMBL" id="CP034205">
    <property type="protein sequence ID" value="QBZ57337.1"/>
    <property type="molecule type" value="Genomic_DNA"/>
</dbReference>
<evidence type="ECO:0000313" key="1">
    <source>
        <dbReference type="EMBL" id="QBZ57337.1"/>
    </source>
</evidence>
<dbReference type="Proteomes" id="UP000294847">
    <property type="component" value="Chromosome 2"/>
</dbReference>
<name>A0A4P7N4B7_PYROR</name>
<accession>A0A4P7N4B7</accession>
<evidence type="ECO:0000313" key="2">
    <source>
        <dbReference type="Proteomes" id="UP000294847"/>
    </source>
</evidence>
<proteinExistence type="predicted"/>
<organism evidence="1 2">
    <name type="scientific">Pyricularia oryzae</name>
    <name type="common">Rice blast fungus</name>
    <name type="synonym">Magnaporthe oryzae</name>
    <dbReference type="NCBI Taxonomy" id="318829"/>
    <lineage>
        <taxon>Eukaryota</taxon>
        <taxon>Fungi</taxon>
        <taxon>Dikarya</taxon>
        <taxon>Ascomycota</taxon>
        <taxon>Pezizomycotina</taxon>
        <taxon>Sordariomycetes</taxon>
        <taxon>Sordariomycetidae</taxon>
        <taxon>Magnaporthales</taxon>
        <taxon>Pyriculariaceae</taxon>
        <taxon>Pyricularia</taxon>
    </lineage>
</organism>
<protein>
    <submittedName>
        <fullName evidence="1">Uncharacterized protein</fullName>
    </submittedName>
</protein>
<gene>
    <name evidence="1" type="ORF">PoMZ_02261</name>
</gene>
<sequence>MTKTFCQGSICADRPLNILQGFALPGHKKPTRLVDCDEHLQV</sequence>